<dbReference type="FunFam" id="3.30.300.30:FF:000015">
    <property type="entry name" value="Nonribosomal peptide synthase SidD"/>
    <property type="match status" value="1"/>
</dbReference>
<dbReference type="InterPro" id="IPR044894">
    <property type="entry name" value="TubC_N_sf"/>
</dbReference>
<dbReference type="InterPro" id="IPR036736">
    <property type="entry name" value="ACP-like_sf"/>
</dbReference>
<dbReference type="InterPro" id="IPR045851">
    <property type="entry name" value="AMP-bd_C_sf"/>
</dbReference>
<comment type="cofactor">
    <cofactor evidence="1">
        <name>pantetheine 4'-phosphate</name>
        <dbReference type="ChEBI" id="CHEBI:47942"/>
    </cofactor>
</comment>
<evidence type="ECO:0000256" key="2">
    <source>
        <dbReference type="ARBA" id="ARBA00022450"/>
    </source>
</evidence>
<dbReference type="InterPro" id="IPR009081">
    <property type="entry name" value="PP-bd_ACP"/>
</dbReference>
<dbReference type="InterPro" id="IPR023213">
    <property type="entry name" value="CAT-like_dom_sf"/>
</dbReference>
<dbReference type="RefSeq" id="WP_130244247.1">
    <property type="nucleotide sequence ID" value="NZ_PPUZ01000010.1"/>
</dbReference>
<dbReference type="SUPFAM" id="SSF47336">
    <property type="entry name" value="ACP-like"/>
    <property type="match status" value="2"/>
</dbReference>
<dbReference type="Gene3D" id="3.30.300.30">
    <property type="match status" value="2"/>
</dbReference>
<dbReference type="InterPro" id="IPR020845">
    <property type="entry name" value="AMP-binding_CS"/>
</dbReference>
<feature type="domain" description="Carrier" evidence="4">
    <location>
        <begin position="1029"/>
        <end position="1104"/>
    </location>
</feature>
<dbReference type="PROSITE" id="PS50075">
    <property type="entry name" value="CARRIER"/>
    <property type="match status" value="2"/>
</dbReference>
<dbReference type="SUPFAM" id="SSF56801">
    <property type="entry name" value="Acetyl-CoA synthetase-like"/>
    <property type="match status" value="2"/>
</dbReference>
<dbReference type="SMART" id="SM01294">
    <property type="entry name" value="PKS_PP_betabranch"/>
    <property type="match status" value="1"/>
</dbReference>
<dbReference type="Gene3D" id="3.40.50.12780">
    <property type="entry name" value="N-terminal domain of ligase-like"/>
    <property type="match status" value="2"/>
</dbReference>
<dbReference type="InterPro" id="IPR042099">
    <property type="entry name" value="ANL_N_sf"/>
</dbReference>
<dbReference type="GO" id="GO:0043041">
    <property type="term" value="P:amino acid activation for nonribosomal peptide biosynthetic process"/>
    <property type="evidence" value="ECO:0007669"/>
    <property type="project" value="TreeGrafter"/>
</dbReference>
<feature type="domain" description="Carrier" evidence="4">
    <location>
        <begin position="2076"/>
        <end position="2153"/>
    </location>
</feature>
<dbReference type="Gene3D" id="3.30.559.10">
    <property type="entry name" value="Chloramphenicol acetyltransferase-like domain"/>
    <property type="match status" value="2"/>
</dbReference>
<dbReference type="PROSITE" id="PS00012">
    <property type="entry name" value="PHOSPHOPANTETHEINE"/>
    <property type="match status" value="1"/>
</dbReference>
<dbReference type="PROSITE" id="PS00455">
    <property type="entry name" value="AMP_BINDING"/>
    <property type="match status" value="2"/>
</dbReference>
<protein>
    <recommendedName>
        <fullName evidence="4">Carrier domain-containing protein</fullName>
    </recommendedName>
</protein>
<dbReference type="GO" id="GO:0003824">
    <property type="term" value="F:catalytic activity"/>
    <property type="evidence" value="ECO:0007669"/>
    <property type="project" value="InterPro"/>
</dbReference>
<dbReference type="CDD" id="cd05930">
    <property type="entry name" value="A_NRPS"/>
    <property type="match status" value="2"/>
</dbReference>
<dbReference type="Pfam" id="PF18563">
    <property type="entry name" value="TubC_N"/>
    <property type="match status" value="1"/>
</dbReference>
<dbReference type="Pfam" id="PF00668">
    <property type="entry name" value="Condensation"/>
    <property type="match status" value="2"/>
</dbReference>
<dbReference type="InterPro" id="IPR020806">
    <property type="entry name" value="PKS_PP-bd"/>
</dbReference>
<evidence type="ECO:0000256" key="3">
    <source>
        <dbReference type="ARBA" id="ARBA00022553"/>
    </source>
</evidence>
<dbReference type="GO" id="GO:0005737">
    <property type="term" value="C:cytoplasm"/>
    <property type="evidence" value="ECO:0007669"/>
    <property type="project" value="TreeGrafter"/>
</dbReference>
<keyword evidence="3" id="KW-0597">Phosphoprotein</keyword>
<proteinExistence type="predicted"/>
<dbReference type="InterPro" id="IPR041464">
    <property type="entry name" value="TubC_N"/>
</dbReference>
<dbReference type="InterPro" id="IPR010071">
    <property type="entry name" value="AA_adenyl_dom"/>
</dbReference>
<dbReference type="Pfam" id="PF13193">
    <property type="entry name" value="AMP-binding_C"/>
    <property type="match status" value="1"/>
</dbReference>
<evidence type="ECO:0000256" key="1">
    <source>
        <dbReference type="ARBA" id="ARBA00001957"/>
    </source>
</evidence>
<dbReference type="PANTHER" id="PTHR45527">
    <property type="entry name" value="NONRIBOSOMAL PEPTIDE SYNTHETASE"/>
    <property type="match status" value="1"/>
</dbReference>
<dbReference type="GO" id="GO:0044550">
    <property type="term" value="P:secondary metabolite biosynthetic process"/>
    <property type="evidence" value="ECO:0007669"/>
    <property type="project" value="TreeGrafter"/>
</dbReference>
<dbReference type="NCBIfam" id="TIGR01733">
    <property type="entry name" value="AA-adenyl-dom"/>
    <property type="match status" value="1"/>
</dbReference>
<evidence type="ECO:0000259" key="4">
    <source>
        <dbReference type="PROSITE" id="PS50075"/>
    </source>
</evidence>
<sequence length="2170" mass="239887">MNIPANNNNHQALQALLSELRSLQIVLSLTASGQLKISGEKARLTPTLIAEIKAHKTQIVSWLSQHQAQQTPPIIASGCDTAPLSSYQRGIWFLMQVEPDSSAYNCHFEFDISGEIDGQRLHRAWLSVLERHTVLRSRYGMAQGAPYQQVVDIQEGTFTELDFSSRSRQALDNFCAQFIGQSFDLQSGPLCQMALLSVAQQQAVLLICMHHIVIDLWSVEILMNDLISAYQQDAPLAPLPVQYLDFAQWQCQQLSTQRQAQQATFWQSYLAGASKTSLVNKDVYHNPAALGIAADIQAQWPLAKAVAELANTLEITPYSIYLCAFGLTLSCLTDELDVTIGTPLVNRPTQQLDQVIGYFTNVLPLRLQVDGEQSSAQLLQAHYQALLTLFDNQDMTLDQIAQLVDSERDLSHSPLFNIVFTYHNNTQASTRENADFNITSRAAGSVHSQFELSVTLTTDESQAGLSIEYDQGLLSAQSVQQLANAYRAVLDAILRAPQQSWRALALPGAPAYCFADNATLPVAHNWLTRFVAQQQKTPDALACIDPGEQLSYRQMWQRICALSAHFAAQGVSKGEYVALHVPGGCDFSVAWLACMKLGAIALPLDVTLPIQRKLDMLSLCDCRFLLGETLPESELAITPLSMMTSVDDRAAQDEDVAACRADDGALLVFTSGSTGQPKAVLLAHAGLNTMSEGMQAALSLAPGKRMLQMASVGFSVIIEECMPAWGSGAAVVFCHEQERMHPESICAVIAREQISALELSVSLWKQLIIYLEQSQTQLPDSLQTVLLGCETINKRWLQRWQPYGVDVLTVFGLSETSVTNATYRWQAGDEVEQSVLPMGDVFAGTNLYVLDRFGRPVMEEAYGELYIGGPAIQGRYVNNPQAQANYLPDPFTTVPGAQMFRTGDVVKRLSQQRLLYLGRRDRQLKINGHRIELGEIERVLSNIEAVKLSFVRCFKEGDKATLCAFVCIDGSLDEQAILQRMRAQLPYYMVPGLLCELQQVPYNANGKVDEKQLRQVYEAQLTQLSDAAVALDETQRQIAQLFCTLLQCEQLGPQAHFFRLGGHSLLAMQLLTRLNKQFDIELSVKSIFENPTIAALAQQVKLAPKRALPALVATSPQSRQPLSFAQRRIWFIDQLGQGSAQYNMPSAFRLQGPLCRETFIAALAQLLARHTTLRTVYRQHSGEPYAELLNDIELTPNYHDLSHLETAQKELALNKLAAQDAGLSFDLSADLMLRVTLIRLSANVHAVLLNVHHIAADGLSVSILFNELAQLYQSALLSTPASLPTHTIDYGDYALWQQQWLDSAQFEQELDYWLDELQGAPQVHSLPLDRARPKVQTFAGAHYFSSLESTVCEQAKALCQQYQVTEFVFWHSALALTLARYSQSADVVIGTPVSGRVDQQLETQVGCFINTLALRTQFAEDDSFDAVLKRNQSTMTGALSHQHVPFEYIVDKLNPERSTSHSPVFQVLFRVDDFEQETEQFAPQLKVLPQAQENSTTQYELTVSATPNEEQMTFCWSYATALFDEQTLIALSQAFAETVKAVVAMPARNIWQFPLCSATTLVNEQPICAQTGEALLPAMALAQQRFAERTAVVCNEQSLSYAQFAQQAAQLAGHIRAQGVMPGQVVGIMMPRSIEMLVSMYAVLQSGAVLLPLDTSYPAQRLAHVVQDSGVSLILTQGMALPEGIQAHSLDISTLDTSVSPVALDWPEPEQPAYLLYTSGTTGKPKGILVSHKSLGHFVSAMNVAIPSSACDFPWLMLTSINFDISLYEWLGCLTRGGVCYLADDQQLRDPRALVQLLNARRYGFIQTTPSRWTQLFDAGLALHPGVIAASGGEALPPALIEQFRQQQAKLVNCYGPTEATVWSMVRTVPLSQADADTAQHLGSPLPGYGHIVLDNQLQCAPLRSIGELGICGPALAIGYHGRDKLTKQKFVTLNINGVPTRVYRTGDKVRQLDAGLLQYCGRVDHQVKLRGYRIELEEIERHLSAIDGIKQAVVTLNEQQLSAYVVPEDAMTGHALVTSEQAQLLRQALLQSLPEYMIPSVFVALDALPKTLNGKLDRAQLPVPQTLSGAQSETPPEGEYEQFVAHTWAELIGIGVESISRHDNFFALGGHSLLVVRFLDKVHTHYDVNLAVSTLFESADLAQFAMHLENAYWSSKELQQETDMDVFEL</sequence>
<comment type="caution">
    <text evidence="5">The sequence shown here is derived from an EMBL/GenBank/DDBJ whole genome shotgun (WGS) entry which is preliminary data.</text>
</comment>
<name>A0A4Q7EKY1_9GAMM</name>
<evidence type="ECO:0000313" key="5">
    <source>
        <dbReference type="EMBL" id="RZM84279.1"/>
    </source>
</evidence>
<dbReference type="CDD" id="cd19531">
    <property type="entry name" value="LCL_NRPS-like"/>
    <property type="match status" value="2"/>
</dbReference>
<dbReference type="EMBL" id="PPUZ01000010">
    <property type="protein sequence ID" value="RZM84279.1"/>
    <property type="molecule type" value="Genomic_DNA"/>
</dbReference>
<evidence type="ECO:0000313" key="6">
    <source>
        <dbReference type="Proteomes" id="UP000292345"/>
    </source>
</evidence>
<dbReference type="Pfam" id="PF00501">
    <property type="entry name" value="AMP-binding"/>
    <property type="match status" value="2"/>
</dbReference>
<keyword evidence="2" id="KW-0596">Phosphopantetheine</keyword>
<dbReference type="InterPro" id="IPR000873">
    <property type="entry name" value="AMP-dep_synth/lig_dom"/>
</dbReference>
<dbReference type="Gene3D" id="1.10.10.1830">
    <property type="entry name" value="Non-ribosomal peptide synthase, adenylation domain"/>
    <property type="match status" value="1"/>
</dbReference>
<dbReference type="SMART" id="SM00823">
    <property type="entry name" value="PKS_PP"/>
    <property type="match status" value="2"/>
</dbReference>
<reference evidence="5 6" key="1">
    <citation type="submission" date="2018-01" db="EMBL/GenBank/DDBJ databases">
        <title>Co-occurrence of chitin degradation, pigmentation and bioactivity in marine Pseudoalteromonas.</title>
        <authorList>
            <person name="Paulsen S."/>
            <person name="Gram L."/>
            <person name="Machado H."/>
        </authorList>
    </citation>
    <scope>NUCLEOTIDE SEQUENCE [LARGE SCALE GENOMIC DNA]</scope>
    <source>
        <strain evidence="5 6">S1946</strain>
    </source>
</reference>
<dbReference type="FunFam" id="1.10.1200.10:FF:000005">
    <property type="entry name" value="Nonribosomal peptide synthetase 1"/>
    <property type="match status" value="1"/>
</dbReference>
<dbReference type="PANTHER" id="PTHR45527:SF1">
    <property type="entry name" value="FATTY ACID SYNTHASE"/>
    <property type="match status" value="1"/>
</dbReference>
<gene>
    <name evidence="5" type="ORF">C3B51_03995</name>
</gene>
<dbReference type="InterPro" id="IPR006162">
    <property type="entry name" value="Ppantetheine_attach_site"/>
</dbReference>
<accession>A0A4Q7EKY1</accession>
<dbReference type="Pfam" id="PF00550">
    <property type="entry name" value="PP-binding"/>
    <property type="match status" value="2"/>
</dbReference>
<dbReference type="InterPro" id="IPR025110">
    <property type="entry name" value="AMP-bd_C"/>
</dbReference>
<dbReference type="Gene3D" id="3.30.559.30">
    <property type="entry name" value="Nonribosomal peptide synthetase, condensation domain"/>
    <property type="match status" value="2"/>
</dbReference>
<organism evidence="5 6">
    <name type="scientific">Pseudoalteromonas rubra</name>
    <dbReference type="NCBI Taxonomy" id="43658"/>
    <lineage>
        <taxon>Bacteria</taxon>
        <taxon>Pseudomonadati</taxon>
        <taxon>Pseudomonadota</taxon>
        <taxon>Gammaproteobacteria</taxon>
        <taxon>Alteromonadales</taxon>
        <taxon>Pseudoalteromonadaceae</taxon>
        <taxon>Pseudoalteromonas</taxon>
    </lineage>
</organism>
<dbReference type="InterPro" id="IPR001242">
    <property type="entry name" value="Condensation_dom"/>
</dbReference>
<dbReference type="SUPFAM" id="SSF52777">
    <property type="entry name" value="CoA-dependent acyltransferases"/>
    <property type="match status" value="4"/>
</dbReference>
<dbReference type="Gene3D" id="1.10.1200.10">
    <property type="entry name" value="ACP-like"/>
    <property type="match status" value="2"/>
</dbReference>
<dbReference type="GO" id="GO:0031177">
    <property type="term" value="F:phosphopantetheine binding"/>
    <property type="evidence" value="ECO:0007669"/>
    <property type="project" value="InterPro"/>
</dbReference>
<dbReference type="Proteomes" id="UP000292345">
    <property type="component" value="Unassembled WGS sequence"/>
</dbReference>